<evidence type="ECO:0000256" key="2">
    <source>
        <dbReference type="SAM" id="MobiDB-lite"/>
    </source>
</evidence>
<keyword evidence="4" id="KW-1185">Reference proteome</keyword>
<proteinExistence type="predicted"/>
<keyword evidence="1" id="KW-0175">Coiled coil</keyword>
<protein>
    <submittedName>
        <fullName evidence="3">Uncharacterized protein</fullName>
    </submittedName>
</protein>
<dbReference type="Proteomes" id="UP001189429">
    <property type="component" value="Unassembled WGS sequence"/>
</dbReference>
<sequence>MGAGCPWQPPGTAADELEMRGRADLVWEVPQYSPGKRPDHGAGGEVRAARAFERGELVAECLCVPIDTRDIDRCYLDAYTYLRGAPGGPRPPPDRQTARREIGSLGEGRGWSDACAAAAGPAEAAAQQQQYAQSFNKGKGFGKGGKTGTTFGGKGGAQHGDAPSSRWTCPSCGCKKNKQGHGLLIRCCLPVVLLLFILARKFQGDEESAKRYQHKLDEMAAAKKVEPPLQQKVNQAYHSMRSLEARLSKAVESFERISNELVQARANVESITSQLEASEKLHKELVEQLHQSVDDRPRNPEGSVKQEVKISISDLLGGQPLPIDMSSLLEWEADYDLNEEDRNEAAARLKTLNDEIQKQAKKLFGAAQAHAERVRKEMEEQKSRLAGKKRKELKMMVRMWVIQPLRRLLVVKLRRLRYGRAIGEF</sequence>
<evidence type="ECO:0000313" key="3">
    <source>
        <dbReference type="EMBL" id="CAK0816232.1"/>
    </source>
</evidence>
<organism evidence="3 4">
    <name type="scientific">Prorocentrum cordatum</name>
    <dbReference type="NCBI Taxonomy" id="2364126"/>
    <lineage>
        <taxon>Eukaryota</taxon>
        <taxon>Sar</taxon>
        <taxon>Alveolata</taxon>
        <taxon>Dinophyceae</taxon>
        <taxon>Prorocentrales</taxon>
        <taxon>Prorocentraceae</taxon>
        <taxon>Prorocentrum</taxon>
    </lineage>
</organism>
<reference evidence="3" key="1">
    <citation type="submission" date="2023-10" db="EMBL/GenBank/DDBJ databases">
        <authorList>
            <person name="Chen Y."/>
            <person name="Shah S."/>
            <person name="Dougan E. K."/>
            <person name="Thang M."/>
            <person name="Chan C."/>
        </authorList>
    </citation>
    <scope>NUCLEOTIDE SEQUENCE [LARGE SCALE GENOMIC DNA]</scope>
</reference>
<feature type="compositionally biased region" description="Gly residues" evidence="2">
    <location>
        <begin position="139"/>
        <end position="158"/>
    </location>
</feature>
<dbReference type="EMBL" id="CAUYUJ010006136">
    <property type="protein sequence ID" value="CAK0816232.1"/>
    <property type="molecule type" value="Genomic_DNA"/>
</dbReference>
<accession>A0ABN9RCF9</accession>
<evidence type="ECO:0000256" key="1">
    <source>
        <dbReference type="SAM" id="Coils"/>
    </source>
</evidence>
<feature type="region of interest" description="Disordered" evidence="2">
    <location>
        <begin position="136"/>
        <end position="166"/>
    </location>
</feature>
<evidence type="ECO:0000313" key="4">
    <source>
        <dbReference type="Proteomes" id="UP001189429"/>
    </source>
</evidence>
<name>A0ABN9RCF9_9DINO</name>
<feature type="coiled-coil region" evidence="1">
    <location>
        <begin position="335"/>
        <end position="391"/>
    </location>
</feature>
<gene>
    <name evidence="3" type="ORF">PCOR1329_LOCUS19262</name>
</gene>
<feature type="coiled-coil region" evidence="1">
    <location>
        <begin position="240"/>
        <end position="288"/>
    </location>
</feature>
<comment type="caution">
    <text evidence="3">The sequence shown here is derived from an EMBL/GenBank/DDBJ whole genome shotgun (WGS) entry which is preliminary data.</text>
</comment>